<dbReference type="SUPFAM" id="SSF47090">
    <property type="entry name" value="PGBD-like"/>
    <property type="match status" value="2"/>
</dbReference>
<dbReference type="InterPro" id="IPR036366">
    <property type="entry name" value="PGBDSf"/>
</dbReference>
<feature type="chain" id="PRO_5046392623" description="DUF1906 domain-containing protein" evidence="1">
    <location>
        <begin position="21"/>
        <end position="430"/>
    </location>
</feature>
<dbReference type="SUPFAM" id="SSF51445">
    <property type="entry name" value="(Trans)glycosidases"/>
    <property type="match status" value="1"/>
</dbReference>
<dbReference type="InterPro" id="IPR036365">
    <property type="entry name" value="PGBD-like_sf"/>
</dbReference>
<gene>
    <name evidence="4" type="ORF">J2S63_002351</name>
</gene>
<protein>
    <recommendedName>
        <fullName evidence="6">DUF1906 domain-containing protein</fullName>
    </recommendedName>
</protein>
<evidence type="ECO:0000313" key="4">
    <source>
        <dbReference type="EMBL" id="MDR7362798.1"/>
    </source>
</evidence>
<sequence length="430" mass="47815">MLATATLLVVAAGLPSSAGAAVVRGPDPGSGFGYGFDACDAPSQRAMNAWNQHSHFSAVGIYIAGMNRACSSQPHLDRRWVRTQKARGWKLLPLVVGRQASCAPRGLYRGKRISPRPAGLYRQARGQGADAARGAARAARHLGIREGSVLWFDLEGFDTTRTHCRRSALHFVSGWSRQVRRDGFRSGLYSSASTLRMLGPARAYPDVFSLPGYLWFAHWNGRATVATKYLSNNHWMPHRRVHQFRGGHSERHGGRRLVIDSNYYSVGQGIWIGKEQRRSHCGVRISYGRYETMRPGARGPGVRAAQCVLRDGRHYRGRLTGRYDRRTTRAVRHFQAVHPRLRATGVLTRGTWTALLSRGDRPALKYGSQGTAVRRLQRALNAATRASVAVDGIFGLGDARVVERYQRRHHLPATGVVSARTWRLLQRGNL</sequence>
<evidence type="ECO:0000313" key="5">
    <source>
        <dbReference type="Proteomes" id="UP001183648"/>
    </source>
</evidence>
<dbReference type="EMBL" id="JAVDYG010000001">
    <property type="protein sequence ID" value="MDR7362798.1"/>
    <property type="molecule type" value="Genomic_DNA"/>
</dbReference>
<dbReference type="InterPro" id="IPR015020">
    <property type="entry name" value="Rv2525c-like_Glyco_Hydro-like"/>
</dbReference>
<evidence type="ECO:0000259" key="2">
    <source>
        <dbReference type="Pfam" id="PF01471"/>
    </source>
</evidence>
<organism evidence="4 5">
    <name type="scientific">Nocardioides marmoribigeumensis</name>
    <dbReference type="NCBI Taxonomy" id="433649"/>
    <lineage>
        <taxon>Bacteria</taxon>
        <taxon>Bacillati</taxon>
        <taxon>Actinomycetota</taxon>
        <taxon>Actinomycetes</taxon>
        <taxon>Propionibacteriales</taxon>
        <taxon>Nocardioidaceae</taxon>
        <taxon>Nocardioides</taxon>
    </lineage>
</organism>
<accession>A0ABU2BVY6</accession>
<dbReference type="InterPro" id="IPR017853">
    <property type="entry name" value="GH"/>
</dbReference>
<dbReference type="Pfam" id="PF08924">
    <property type="entry name" value="Rv2525c_GlyHyd-like"/>
    <property type="match status" value="1"/>
</dbReference>
<reference evidence="4 5" key="1">
    <citation type="submission" date="2023-07" db="EMBL/GenBank/DDBJ databases">
        <title>Sequencing the genomes of 1000 actinobacteria strains.</title>
        <authorList>
            <person name="Klenk H.-P."/>
        </authorList>
    </citation>
    <scope>NUCLEOTIDE SEQUENCE [LARGE SCALE GENOMIC DNA]</scope>
    <source>
        <strain evidence="4 5">DSM 19426</strain>
    </source>
</reference>
<feature type="domain" description="Peptidoglycan binding-like" evidence="2">
    <location>
        <begin position="298"/>
        <end position="355"/>
    </location>
</feature>
<dbReference type="InterPro" id="IPR002477">
    <property type="entry name" value="Peptidoglycan-bd-like"/>
</dbReference>
<keyword evidence="5" id="KW-1185">Reference proteome</keyword>
<feature type="domain" description="Rv2525c-like glycoside hydrolase-like" evidence="3">
    <location>
        <begin position="49"/>
        <end position="263"/>
    </location>
</feature>
<evidence type="ECO:0008006" key="6">
    <source>
        <dbReference type="Google" id="ProtNLM"/>
    </source>
</evidence>
<dbReference type="Gene3D" id="3.20.20.80">
    <property type="entry name" value="Glycosidases"/>
    <property type="match status" value="1"/>
</dbReference>
<dbReference type="Pfam" id="PF01471">
    <property type="entry name" value="PG_binding_1"/>
    <property type="match status" value="2"/>
</dbReference>
<evidence type="ECO:0000256" key="1">
    <source>
        <dbReference type="SAM" id="SignalP"/>
    </source>
</evidence>
<feature type="domain" description="Peptidoglycan binding-like" evidence="2">
    <location>
        <begin position="369"/>
        <end position="425"/>
    </location>
</feature>
<dbReference type="Proteomes" id="UP001183648">
    <property type="component" value="Unassembled WGS sequence"/>
</dbReference>
<dbReference type="RefSeq" id="WP_310302243.1">
    <property type="nucleotide sequence ID" value="NZ_BAAAPS010000013.1"/>
</dbReference>
<dbReference type="Gene3D" id="1.10.101.10">
    <property type="entry name" value="PGBD-like superfamily/PGBD"/>
    <property type="match status" value="2"/>
</dbReference>
<comment type="caution">
    <text evidence="4">The sequence shown here is derived from an EMBL/GenBank/DDBJ whole genome shotgun (WGS) entry which is preliminary data.</text>
</comment>
<proteinExistence type="predicted"/>
<feature type="signal peptide" evidence="1">
    <location>
        <begin position="1"/>
        <end position="20"/>
    </location>
</feature>
<evidence type="ECO:0000259" key="3">
    <source>
        <dbReference type="Pfam" id="PF08924"/>
    </source>
</evidence>
<name>A0ABU2BVY6_9ACTN</name>
<keyword evidence="1" id="KW-0732">Signal</keyword>